<organism evidence="9 10">
    <name type="scientific">Methylobacterium persicinum</name>
    <dbReference type="NCBI Taxonomy" id="374426"/>
    <lineage>
        <taxon>Bacteria</taxon>
        <taxon>Pseudomonadati</taxon>
        <taxon>Pseudomonadota</taxon>
        <taxon>Alphaproteobacteria</taxon>
        <taxon>Hyphomicrobiales</taxon>
        <taxon>Methylobacteriaceae</taxon>
        <taxon>Methylobacterium</taxon>
    </lineage>
</organism>
<dbReference type="Pfam" id="PF00510">
    <property type="entry name" value="COX3"/>
    <property type="match status" value="1"/>
</dbReference>
<dbReference type="PANTHER" id="PTHR11403">
    <property type="entry name" value="CYTOCHROME C OXIDASE SUBUNIT III"/>
    <property type="match status" value="1"/>
</dbReference>
<feature type="transmembrane region" description="Helical" evidence="7">
    <location>
        <begin position="74"/>
        <end position="95"/>
    </location>
</feature>
<protein>
    <submittedName>
        <fullName evidence="9">Cytochrome c oxidase subunit 3</fullName>
    </submittedName>
</protein>
<dbReference type="Proteomes" id="UP001236369">
    <property type="component" value="Unassembled WGS sequence"/>
</dbReference>
<dbReference type="InterPro" id="IPR013833">
    <property type="entry name" value="Cyt_c_oxidase_su3_a-hlx"/>
</dbReference>
<feature type="transmembrane region" description="Helical" evidence="7">
    <location>
        <begin position="159"/>
        <end position="180"/>
    </location>
</feature>
<feature type="domain" description="Heme-copper oxidase subunit III family profile" evidence="8">
    <location>
        <begin position="1"/>
        <end position="224"/>
    </location>
</feature>
<comment type="subcellular location">
    <subcellularLocation>
        <location evidence="6">Cell membrane</location>
        <topology evidence="6">Multi-pass membrane protein</topology>
    </subcellularLocation>
    <subcellularLocation>
        <location evidence="1">Membrane</location>
        <topology evidence="1">Multi-pass membrane protein</topology>
    </subcellularLocation>
</comment>
<feature type="transmembrane region" description="Helical" evidence="7">
    <location>
        <begin position="107"/>
        <end position="126"/>
    </location>
</feature>
<comment type="similarity">
    <text evidence="2 6">Belongs to the cytochrome c oxidase subunit 3 family.</text>
</comment>
<feature type="transmembrane region" description="Helical" evidence="7">
    <location>
        <begin position="34"/>
        <end position="54"/>
    </location>
</feature>
<dbReference type="InterPro" id="IPR000298">
    <property type="entry name" value="Cyt_c_oxidase-like_su3"/>
</dbReference>
<evidence type="ECO:0000259" key="8">
    <source>
        <dbReference type="PROSITE" id="PS50253"/>
    </source>
</evidence>
<reference evidence="9 10" key="1">
    <citation type="submission" date="2023-07" db="EMBL/GenBank/DDBJ databases">
        <title>Genomic Encyclopedia of Type Strains, Phase IV (KMG-IV): sequencing the most valuable type-strain genomes for metagenomic binning, comparative biology and taxonomic classification.</title>
        <authorList>
            <person name="Goeker M."/>
        </authorList>
    </citation>
    <scope>NUCLEOTIDE SEQUENCE [LARGE SCALE GENOMIC DNA]</scope>
    <source>
        <strain evidence="9 10">DSM 19562</strain>
    </source>
</reference>
<keyword evidence="10" id="KW-1185">Reference proteome</keyword>
<keyword evidence="4 7" id="KW-1133">Transmembrane helix</keyword>
<dbReference type="PANTHER" id="PTHR11403:SF6">
    <property type="entry name" value="NITRIC OXIDE REDUCTASE SUBUNIT E"/>
    <property type="match status" value="1"/>
</dbReference>
<dbReference type="InterPro" id="IPR035973">
    <property type="entry name" value="Cyt_c_oxidase_su3-like_sf"/>
</dbReference>
<name>A0ABU0HKT1_9HYPH</name>
<evidence type="ECO:0000256" key="7">
    <source>
        <dbReference type="SAM" id="Phobius"/>
    </source>
</evidence>
<dbReference type="Gene3D" id="1.20.120.80">
    <property type="entry name" value="Cytochrome c oxidase, subunit III, four-helix bundle"/>
    <property type="match status" value="1"/>
</dbReference>
<evidence type="ECO:0000256" key="4">
    <source>
        <dbReference type="ARBA" id="ARBA00022989"/>
    </source>
</evidence>
<evidence type="ECO:0000256" key="3">
    <source>
        <dbReference type="ARBA" id="ARBA00022692"/>
    </source>
</evidence>
<keyword evidence="5 7" id="KW-0472">Membrane</keyword>
<dbReference type="PROSITE" id="PS50253">
    <property type="entry name" value="COX3"/>
    <property type="match status" value="1"/>
</dbReference>
<evidence type="ECO:0000313" key="9">
    <source>
        <dbReference type="EMBL" id="MDQ0442922.1"/>
    </source>
</evidence>
<dbReference type="InterPro" id="IPR024791">
    <property type="entry name" value="Cyt_c/ubiquinol_Oxase_su3"/>
</dbReference>
<evidence type="ECO:0000256" key="6">
    <source>
        <dbReference type="RuleBase" id="RU003376"/>
    </source>
</evidence>
<evidence type="ECO:0000256" key="2">
    <source>
        <dbReference type="ARBA" id="ARBA00010581"/>
    </source>
</evidence>
<dbReference type="RefSeq" id="WP_238248233.1">
    <property type="nucleotide sequence ID" value="NZ_BPQX01000016.1"/>
</dbReference>
<proteinExistence type="inferred from homology"/>
<gene>
    <name evidence="9" type="ORF">QO016_002419</name>
</gene>
<dbReference type="SUPFAM" id="SSF81452">
    <property type="entry name" value="Cytochrome c oxidase subunit III-like"/>
    <property type="match status" value="1"/>
</dbReference>
<dbReference type="EMBL" id="JAUSVV010000004">
    <property type="protein sequence ID" value="MDQ0442922.1"/>
    <property type="molecule type" value="Genomic_DNA"/>
</dbReference>
<evidence type="ECO:0000256" key="5">
    <source>
        <dbReference type="ARBA" id="ARBA00023136"/>
    </source>
</evidence>
<sequence length="226" mass="25495">MSESFVNEPLADGVGVARAHHFESVAQQREAATLGIWAWLITELLLFSALFLVALITRIQHPEATVAAARHLKFWIGATNTVVLICSSLTMSMAIEFSRMGWQRAMVRAMLATAALGALFLVLKGYEYYADWSEHMMPFLADRPFELAETPAARLFVNLYYVATVLHAVHLFTGIALLLGMTWMAAKAGFLSRHQNWIEVYGLYWHFIDLVWILAFPILYVVNRAT</sequence>
<comment type="caution">
    <text evidence="9">The sequence shown here is derived from an EMBL/GenBank/DDBJ whole genome shotgun (WGS) entry which is preliminary data.</text>
</comment>
<accession>A0ABU0HKT1</accession>
<feature type="transmembrane region" description="Helical" evidence="7">
    <location>
        <begin position="201"/>
        <end position="222"/>
    </location>
</feature>
<evidence type="ECO:0000313" key="10">
    <source>
        <dbReference type="Proteomes" id="UP001236369"/>
    </source>
</evidence>
<evidence type="ECO:0000256" key="1">
    <source>
        <dbReference type="ARBA" id="ARBA00004141"/>
    </source>
</evidence>
<keyword evidence="3 6" id="KW-0812">Transmembrane</keyword>